<dbReference type="CDD" id="cd16917">
    <property type="entry name" value="HATPase_UhpB-NarQ-NarX-like"/>
    <property type="match status" value="1"/>
</dbReference>
<dbReference type="Gene3D" id="1.20.5.1930">
    <property type="match status" value="1"/>
</dbReference>
<dbReference type="Gene3D" id="3.30.565.10">
    <property type="entry name" value="Histidine kinase-like ATPase, C-terminal domain"/>
    <property type="match status" value="1"/>
</dbReference>
<dbReference type="InterPro" id="IPR011712">
    <property type="entry name" value="Sig_transdc_His_kin_sub3_dim/P"/>
</dbReference>
<evidence type="ECO:0000256" key="4">
    <source>
        <dbReference type="ARBA" id="ARBA00022679"/>
    </source>
</evidence>
<evidence type="ECO:0000256" key="5">
    <source>
        <dbReference type="ARBA" id="ARBA00022741"/>
    </source>
</evidence>
<feature type="transmembrane region" description="Helical" evidence="10">
    <location>
        <begin position="201"/>
        <end position="226"/>
    </location>
</feature>
<organism evidence="13 14">
    <name type="scientific">Cryptosporangium minutisporangium</name>
    <dbReference type="NCBI Taxonomy" id="113569"/>
    <lineage>
        <taxon>Bacteria</taxon>
        <taxon>Bacillati</taxon>
        <taxon>Actinomycetota</taxon>
        <taxon>Actinomycetes</taxon>
        <taxon>Cryptosporangiales</taxon>
        <taxon>Cryptosporangiaceae</taxon>
        <taxon>Cryptosporangium</taxon>
    </lineage>
</organism>
<protein>
    <recommendedName>
        <fullName evidence="2">histidine kinase</fullName>
        <ecNumber evidence="2">2.7.13.3</ecNumber>
    </recommendedName>
</protein>
<dbReference type="InterPro" id="IPR036890">
    <property type="entry name" value="HATPase_C_sf"/>
</dbReference>
<comment type="caution">
    <text evidence="13">The sequence shown here is derived from an EMBL/GenBank/DDBJ whole genome shotgun (WGS) entry which is preliminary data.</text>
</comment>
<dbReference type="Pfam" id="PF13796">
    <property type="entry name" value="Sensor"/>
    <property type="match status" value="1"/>
</dbReference>
<gene>
    <name evidence="13" type="ORF">GCM10020369_32200</name>
</gene>
<keyword evidence="3" id="KW-0597">Phosphoprotein</keyword>
<proteinExistence type="predicted"/>
<evidence type="ECO:0000256" key="10">
    <source>
        <dbReference type="SAM" id="Phobius"/>
    </source>
</evidence>
<evidence type="ECO:0000256" key="9">
    <source>
        <dbReference type="SAM" id="MobiDB-lite"/>
    </source>
</evidence>
<evidence type="ECO:0000256" key="3">
    <source>
        <dbReference type="ARBA" id="ARBA00022553"/>
    </source>
</evidence>
<keyword evidence="7" id="KW-0067">ATP-binding</keyword>
<feature type="domain" description="Signal transduction histidine kinase subgroup 3 dimerisation and phosphoacceptor" evidence="11">
    <location>
        <begin position="264"/>
        <end position="329"/>
    </location>
</feature>
<dbReference type="Pfam" id="PF07730">
    <property type="entry name" value="HisKA_3"/>
    <property type="match status" value="1"/>
</dbReference>
<dbReference type="Proteomes" id="UP001501676">
    <property type="component" value="Unassembled WGS sequence"/>
</dbReference>
<reference evidence="14" key="1">
    <citation type="journal article" date="2019" name="Int. J. Syst. Evol. Microbiol.">
        <title>The Global Catalogue of Microorganisms (GCM) 10K type strain sequencing project: providing services to taxonomists for standard genome sequencing and annotation.</title>
        <authorList>
            <consortium name="The Broad Institute Genomics Platform"/>
            <consortium name="The Broad Institute Genome Sequencing Center for Infectious Disease"/>
            <person name="Wu L."/>
            <person name="Ma J."/>
        </authorList>
    </citation>
    <scope>NUCLEOTIDE SEQUENCE [LARGE SCALE GENOMIC DNA]</scope>
    <source>
        <strain evidence="14">JCM 9458</strain>
    </source>
</reference>
<keyword evidence="5" id="KW-0547">Nucleotide-binding</keyword>
<feature type="transmembrane region" description="Helical" evidence="10">
    <location>
        <begin position="149"/>
        <end position="181"/>
    </location>
</feature>
<keyword evidence="4" id="KW-0808">Transferase</keyword>
<evidence type="ECO:0000256" key="8">
    <source>
        <dbReference type="ARBA" id="ARBA00023012"/>
    </source>
</evidence>
<feature type="transmembrane region" description="Helical" evidence="10">
    <location>
        <begin position="52"/>
        <end position="74"/>
    </location>
</feature>
<sequence>MTGIEPTLTLPGPPATSPNLPVSGRGERPRTAWQALIRPPGRFLFSSWPWRALVYVVSGSVLGFVIAMALFVIAVTGAVLSVFLVGLVVLAMIPLTGLIVAPIERWRLRLVDDVPVVDPHVPPTRPGPWAWFTQRYREVATWREFGATLLLAVLGIADMLGLMIAGSFVGILLGAPLIVWLDPDSGSGLQMGPGWSVDTVVEAWSLVPIGLLLLVVFAYLITAWAAGRAQLTRLLLAGREVEPGERVVALTRSRARLVDAFQAERRRIERDLHDGAQQRLVALTVELGLARLDLPPDSDAGRRVTSAHEQAKLALGELRELIRGVHPQLLTDRGLAPAVADVAGRASVPVSVEIALPRRLPREVEAAAYFVVTEALTNVDRHSQATEATVRGRIDDGRLIVEVIDDGVGGADAGRGTGLVGLADRVSVVDGVLTLVSPIGGPTLLRVEIPC</sequence>
<comment type="catalytic activity">
    <reaction evidence="1">
        <text>ATP + protein L-histidine = ADP + protein N-phospho-L-histidine.</text>
        <dbReference type="EC" id="2.7.13.3"/>
    </reaction>
</comment>
<evidence type="ECO:0000259" key="12">
    <source>
        <dbReference type="Pfam" id="PF13796"/>
    </source>
</evidence>
<name>A0ABP6SZK5_9ACTN</name>
<feature type="region of interest" description="Disordered" evidence="9">
    <location>
        <begin position="1"/>
        <end position="27"/>
    </location>
</feature>
<evidence type="ECO:0000313" key="14">
    <source>
        <dbReference type="Proteomes" id="UP001501676"/>
    </source>
</evidence>
<evidence type="ECO:0000256" key="6">
    <source>
        <dbReference type="ARBA" id="ARBA00022777"/>
    </source>
</evidence>
<dbReference type="RefSeq" id="WP_345728908.1">
    <property type="nucleotide sequence ID" value="NZ_BAAAYN010000019.1"/>
</dbReference>
<dbReference type="EMBL" id="BAAAYN010000019">
    <property type="protein sequence ID" value="GAA3387921.1"/>
    <property type="molecule type" value="Genomic_DNA"/>
</dbReference>
<keyword evidence="10" id="KW-0472">Membrane</keyword>
<keyword evidence="6 13" id="KW-0418">Kinase</keyword>
<keyword evidence="8" id="KW-0902">Two-component regulatory system</keyword>
<dbReference type="PANTHER" id="PTHR24421">
    <property type="entry name" value="NITRATE/NITRITE SENSOR PROTEIN NARX-RELATED"/>
    <property type="match status" value="1"/>
</dbReference>
<dbReference type="InterPro" id="IPR025828">
    <property type="entry name" value="Put_sensor_dom"/>
</dbReference>
<evidence type="ECO:0000256" key="2">
    <source>
        <dbReference type="ARBA" id="ARBA00012438"/>
    </source>
</evidence>
<dbReference type="InterPro" id="IPR050482">
    <property type="entry name" value="Sensor_HK_TwoCompSys"/>
</dbReference>
<evidence type="ECO:0000259" key="11">
    <source>
        <dbReference type="Pfam" id="PF07730"/>
    </source>
</evidence>
<keyword evidence="14" id="KW-1185">Reference proteome</keyword>
<keyword evidence="10" id="KW-0812">Transmembrane</keyword>
<dbReference type="EC" id="2.7.13.3" evidence="2"/>
<keyword evidence="10" id="KW-1133">Transmembrane helix</keyword>
<evidence type="ECO:0000256" key="7">
    <source>
        <dbReference type="ARBA" id="ARBA00022840"/>
    </source>
</evidence>
<accession>A0ABP6SZK5</accession>
<evidence type="ECO:0000256" key="1">
    <source>
        <dbReference type="ARBA" id="ARBA00000085"/>
    </source>
</evidence>
<feature type="domain" description="Putative sensor" evidence="12">
    <location>
        <begin position="55"/>
        <end position="236"/>
    </location>
</feature>
<dbReference type="PANTHER" id="PTHR24421:SF10">
    <property type="entry name" value="NITRATE_NITRITE SENSOR PROTEIN NARQ"/>
    <property type="match status" value="1"/>
</dbReference>
<dbReference type="GO" id="GO:0016301">
    <property type="term" value="F:kinase activity"/>
    <property type="evidence" value="ECO:0007669"/>
    <property type="project" value="UniProtKB-KW"/>
</dbReference>
<evidence type="ECO:0000313" key="13">
    <source>
        <dbReference type="EMBL" id="GAA3387921.1"/>
    </source>
</evidence>
<dbReference type="SUPFAM" id="SSF55874">
    <property type="entry name" value="ATPase domain of HSP90 chaperone/DNA topoisomerase II/histidine kinase"/>
    <property type="match status" value="1"/>
</dbReference>
<feature type="transmembrane region" description="Helical" evidence="10">
    <location>
        <begin position="80"/>
        <end position="101"/>
    </location>
</feature>